<gene>
    <name evidence="1" type="ORF">DACRYDRAFT_22357</name>
</gene>
<evidence type="ECO:0000313" key="1">
    <source>
        <dbReference type="EMBL" id="EJU01919.1"/>
    </source>
</evidence>
<dbReference type="AlphaFoldDB" id="M5FZH7"/>
<dbReference type="GeneID" id="63687819"/>
<protein>
    <submittedName>
        <fullName evidence="1">Uncharacterized protein</fullName>
    </submittedName>
</protein>
<dbReference type="HOGENOM" id="CLU_1594482_0_0_1"/>
<name>M5FZH7_DACPD</name>
<reference evidence="1 2" key="1">
    <citation type="journal article" date="2012" name="Science">
        <title>The Paleozoic origin of enzymatic lignin decomposition reconstructed from 31 fungal genomes.</title>
        <authorList>
            <person name="Floudas D."/>
            <person name="Binder M."/>
            <person name="Riley R."/>
            <person name="Barry K."/>
            <person name="Blanchette R.A."/>
            <person name="Henrissat B."/>
            <person name="Martinez A.T."/>
            <person name="Otillar R."/>
            <person name="Spatafora J.W."/>
            <person name="Yadav J.S."/>
            <person name="Aerts A."/>
            <person name="Benoit I."/>
            <person name="Boyd A."/>
            <person name="Carlson A."/>
            <person name="Copeland A."/>
            <person name="Coutinho P.M."/>
            <person name="de Vries R.P."/>
            <person name="Ferreira P."/>
            <person name="Findley K."/>
            <person name="Foster B."/>
            <person name="Gaskell J."/>
            <person name="Glotzer D."/>
            <person name="Gorecki P."/>
            <person name="Heitman J."/>
            <person name="Hesse C."/>
            <person name="Hori C."/>
            <person name="Igarashi K."/>
            <person name="Jurgens J.A."/>
            <person name="Kallen N."/>
            <person name="Kersten P."/>
            <person name="Kohler A."/>
            <person name="Kuees U."/>
            <person name="Kumar T.K.A."/>
            <person name="Kuo A."/>
            <person name="LaButti K."/>
            <person name="Larrondo L.F."/>
            <person name="Lindquist E."/>
            <person name="Ling A."/>
            <person name="Lombard V."/>
            <person name="Lucas S."/>
            <person name="Lundell T."/>
            <person name="Martin R."/>
            <person name="McLaughlin D.J."/>
            <person name="Morgenstern I."/>
            <person name="Morin E."/>
            <person name="Murat C."/>
            <person name="Nagy L.G."/>
            <person name="Nolan M."/>
            <person name="Ohm R.A."/>
            <person name="Patyshakuliyeva A."/>
            <person name="Rokas A."/>
            <person name="Ruiz-Duenas F.J."/>
            <person name="Sabat G."/>
            <person name="Salamov A."/>
            <person name="Samejima M."/>
            <person name="Schmutz J."/>
            <person name="Slot J.C."/>
            <person name="St John F."/>
            <person name="Stenlid J."/>
            <person name="Sun H."/>
            <person name="Sun S."/>
            <person name="Syed K."/>
            <person name="Tsang A."/>
            <person name="Wiebenga A."/>
            <person name="Young D."/>
            <person name="Pisabarro A."/>
            <person name="Eastwood D.C."/>
            <person name="Martin F."/>
            <person name="Cullen D."/>
            <person name="Grigoriev I.V."/>
            <person name="Hibbett D.S."/>
        </authorList>
    </citation>
    <scope>NUCLEOTIDE SEQUENCE [LARGE SCALE GENOMIC DNA]</scope>
    <source>
        <strain evidence="1 2">DJM-731 SS1</strain>
    </source>
</reference>
<dbReference type="RefSeq" id="XP_040628816.1">
    <property type="nucleotide sequence ID" value="XM_040772757.1"/>
</dbReference>
<keyword evidence="2" id="KW-1185">Reference proteome</keyword>
<proteinExistence type="predicted"/>
<organism evidence="1 2">
    <name type="scientific">Dacryopinax primogenitus (strain DJM 731)</name>
    <name type="common">Brown rot fungus</name>
    <dbReference type="NCBI Taxonomy" id="1858805"/>
    <lineage>
        <taxon>Eukaryota</taxon>
        <taxon>Fungi</taxon>
        <taxon>Dikarya</taxon>
        <taxon>Basidiomycota</taxon>
        <taxon>Agaricomycotina</taxon>
        <taxon>Dacrymycetes</taxon>
        <taxon>Dacrymycetales</taxon>
        <taxon>Dacrymycetaceae</taxon>
        <taxon>Dacryopinax</taxon>
    </lineage>
</organism>
<dbReference type="Proteomes" id="UP000030653">
    <property type="component" value="Unassembled WGS sequence"/>
</dbReference>
<sequence length="167" mass="18470">MGAWIYVGIPCRAFGVGLVRQLSEWAPSRPVIWNSVAPLMLMRKAFVKTCLLSGPLLCEVCITYWWTGGSSCAHDRMTTRPKLSMILTYGPALPRLSDIRHPMTTAFRAGDCILPRSLKSVSFFSAVLRGPAFLSTLPGFCAHVGPQGRIPHQGFPFSLQYLNMIEP</sequence>
<evidence type="ECO:0000313" key="2">
    <source>
        <dbReference type="Proteomes" id="UP000030653"/>
    </source>
</evidence>
<accession>M5FZH7</accession>
<dbReference type="EMBL" id="JH795863">
    <property type="protein sequence ID" value="EJU01919.1"/>
    <property type="molecule type" value="Genomic_DNA"/>
</dbReference>